<evidence type="ECO:0000259" key="3">
    <source>
        <dbReference type="Pfam" id="PF02397"/>
    </source>
</evidence>
<keyword evidence="2" id="KW-0812">Transmembrane</keyword>
<keyword evidence="5" id="KW-1185">Reference proteome</keyword>
<organism evidence="4 5">
    <name type="scientific">Spirosoma radiotolerans</name>
    <dbReference type="NCBI Taxonomy" id="1379870"/>
    <lineage>
        <taxon>Bacteria</taxon>
        <taxon>Pseudomonadati</taxon>
        <taxon>Bacteroidota</taxon>
        <taxon>Cytophagia</taxon>
        <taxon>Cytophagales</taxon>
        <taxon>Cytophagaceae</taxon>
        <taxon>Spirosoma</taxon>
    </lineage>
</organism>
<feature type="transmembrane region" description="Helical" evidence="2">
    <location>
        <begin position="35"/>
        <end position="57"/>
    </location>
</feature>
<gene>
    <name evidence="4" type="ORF">SD10_22460</name>
</gene>
<keyword evidence="4" id="KW-0808">Transferase</keyword>
<evidence type="ECO:0000256" key="2">
    <source>
        <dbReference type="SAM" id="Phobius"/>
    </source>
</evidence>
<dbReference type="InterPro" id="IPR003362">
    <property type="entry name" value="Bact_transf"/>
</dbReference>
<dbReference type="GO" id="GO:0089702">
    <property type="term" value="F:undecaprenyl-phosphate glucose phosphotransferase activity"/>
    <property type="evidence" value="ECO:0007669"/>
    <property type="project" value="TreeGrafter"/>
</dbReference>
<comment type="similarity">
    <text evidence="1">Belongs to the bacterial sugar transferase family.</text>
</comment>
<accession>A0A0E3ZYV4</accession>
<proteinExistence type="inferred from homology"/>
<dbReference type="HOGENOM" id="CLU_024920_1_2_10"/>
<dbReference type="Proteomes" id="UP000033054">
    <property type="component" value="Chromosome"/>
</dbReference>
<evidence type="ECO:0000313" key="5">
    <source>
        <dbReference type="Proteomes" id="UP000033054"/>
    </source>
</evidence>
<evidence type="ECO:0000256" key="1">
    <source>
        <dbReference type="ARBA" id="ARBA00006464"/>
    </source>
</evidence>
<name>A0A0E3ZYV4_9BACT</name>
<dbReference type="RefSeq" id="WP_046576927.1">
    <property type="nucleotide sequence ID" value="NZ_CP010429.1"/>
</dbReference>
<keyword evidence="2" id="KW-1133">Transmembrane helix</keyword>
<sequence length="221" mass="25873">MLTSINVKTFQPEVEHDTLFIEQKHISVYKRLFDLSLAILMTVSILIWLIPLVGLLIKLESRGPILFIQLRTGRNGRPFFCFKFRTMTYEHNAVFRQATKDDERVTRIGKFLRRTNIDEMPQFLNVLLGNMSVVGPRPHAVEHDANYWGVLKGYHNRYAALPGITGLAQVRGSRGITDKFVKIHHRLQYDLFYIRKHTLLFDIKICWWTVTEMLKGDKNAW</sequence>
<feature type="domain" description="Bacterial sugar transferase" evidence="3">
    <location>
        <begin position="30"/>
        <end position="215"/>
    </location>
</feature>
<dbReference type="PANTHER" id="PTHR30576:SF21">
    <property type="entry name" value="UDP-GLUCOSE:UNDECAPRENYL-PHOSPHATE GLUCOSE-1-PHOSPHATE TRANSFERASE"/>
    <property type="match status" value="1"/>
</dbReference>
<dbReference type="PANTHER" id="PTHR30576">
    <property type="entry name" value="COLANIC BIOSYNTHESIS UDP-GLUCOSE LIPID CARRIER TRANSFERASE"/>
    <property type="match status" value="1"/>
</dbReference>
<dbReference type="STRING" id="1379870.SD10_22460"/>
<dbReference type="GO" id="GO:0009242">
    <property type="term" value="P:colanic acid biosynthetic process"/>
    <property type="evidence" value="ECO:0007669"/>
    <property type="project" value="TreeGrafter"/>
</dbReference>
<dbReference type="EMBL" id="CP010429">
    <property type="protein sequence ID" value="AKD57243.1"/>
    <property type="molecule type" value="Genomic_DNA"/>
</dbReference>
<dbReference type="Pfam" id="PF02397">
    <property type="entry name" value="Bac_transf"/>
    <property type="match status" value="1"/>
</dbReference>
<dbReference type="AlphaFoldDB" id="A0A0E3ZYV4"/>
<dbReference type="KEGG" id="srd:SD10_22460"/>
<evidence type="ECO:0000313" key="4">
    <source>
        <dbReference type="EMBL" id="AKD57243.1"/>
    </source>
</evidence>
<dbReference type="OrthoDB" id="9774190at2"/>
<keyword evidence="2" id="KW-0472">Membrane</keyword>
<reference evidence="4 5" key="1">
    <citation type="journal article" date="2014" name="Curr. Microbiol.">
        <title>Spirosoma radiotolerans sp. nov., a gamma-radiation-resistant bacterium isolated from gamma ray-irradiated soil.</title>
        <authorList>
            <person name="Lee J.J."/>
            <person name="Srinivasan S."/>
            <person name="Lim S."/>
            <person name="Joe M."/>
            <person name="Im S."/>
            <person name="Bae S.I."/>
            <person name="Park K.R."/>
            <person name="Han J.H."/>
            <person name="Park S.H."/>
            <person name="Joo B.M."/>
            <person name="Park S.J."/>
            <person name="Kim M.K."/>
        </authorList>
    </citation>
    <scope>NUCLEOTIDE SEQUENCE [LARGE SCALE GENOMIC DNA]</scope>
    <source>
        <strain evidence="4 5">DG5A</strain>
    </source>
</reference>
<dbReference type="PATRIC" id="fig|1379870.5.peg.4862"/>
<protein>
    <submittedName>
        <fullName evidence="4">Sugar transferase</fullName>
    </submittedName>
</protein>